<evidence type="ECO:0000256" key="1">
    <source>
        <dbReference type="ARBA" id="ARBA00022801"/>
    </source>
</evidence>
<dbReference type="SUPFAM" id="SSF75011">
    <property type="entry name" value="3-carboxy-cis,cis-mucoante lactonizing enzyme"/>
    <property type="match status" value="1"/>
</dbReference>
<accession>A0A1E7NGB6</accession>
<evidence type="ECO:0000313" key="5">
    <source>
        <dbReference type="EMBL" id="OEV39688.1"/>
    </source>
</evidence>
<dbReference type="RefSeq" id="WP_030550424.1">
    <property type="nucleotide sequence ID" value="NZ_JBIWMM010000003.1"/>
</dbReference>
<feature type="signal peptide" evidence="4">
    <location>
        <begin position="1"/>
        <end position="44"/>
    </location>
</feature>
<dbReference type="InterPro" id="IPR007312">
    <property type="entry name" value="Phosphoesterase"/>
</dbReference>
<evidence type="ECO:0000256" key="3">
    <source>
        <dbReference type="SAM" id="MobiDB-lite"/>
    </source>
</evidence>
<dbReference type="AlphaFoldDB" id="A0A1E7NGB6"/>
<dbReference type="InterPro" id="IPR015943">
    <property type="entry name" value="WD40/YVTN_repeat-like_dom_sf"/>
</dbReference>
<evidence type="ECO:0000256" key="2">
    <source>
        <dbReference type="ARBA" id="ARBA00023026"/>
    </source>
</evidence>
<dbReference type="InterPro" id="IPR017850">
    <property type="entry name" value="Alkaline_phosphatase_core_sf"/>
</dbReference>
<dbReference type="PANTHER" id="PTHR47197">
    <property type="entry name" value="PROTEIN NIRF"/>
    <property type="match status" value="1"/>
</dbReference>
<dbReference type="InterPro" id="IPR051200">
    <property type="entry name" value="Host-pathogen_enzymatic-act"/>
</dbReference>
<feature type="region of interest" description="Disordered" evidence="3">
    <location>
        <begin position="895"/>
        <end position="917"/>
    </location>
</feature>
<keyword evidence="4" id="KW-0732">Signal</keyword>
<reference evidence="5" key="1">
    <citation type="submission" date="2016-08" db="EMBL/GenBank/DDBJ databases">
        <title>Sequencing, Assembly and Comparative Genomics of S. aureofaciens ATCC 10762.</title>
        <authorList>
            <person name="Gradnigo J.S."/>
            <person name="Johnson N."/>
            <person name="Somerville G.A."/>
        </authorList>
    </citation>
    <scope>NUCLEOTIDE SEQUENCE [LARGE SCALE GENOMIC DNA]</scope>
    <source>
        <strain evidence="5">ATCC 10762</strain>
    </source>
</reference>
<feature type="region of interest" description="Disordered" evidence="3">
    <location>
        <begin position="245"/>
        <end position="272"/>
    </location>
</feature>
<gene>
    <name evidence="5" type="ORF">HS99_0003220</name>
</gene>
<dbReference type="SUPFAM" id="SSF53649">
    <property type="entry name" value="Alkaline phosphatase-like"/>
    <property type="match status" value="1"/>
</dbReference>
<sequence>MQVTRRRRVRNEHPGRPGRRSGRRAVLATACITAVAVATGTAFAATHQFGNDQVGQVTADGQVISSDQYLAPYGDRLVINNGKIMGSRVSPDGTHLAASLADGDASLVVVDLRTGKVQQRAGKARTADLKLTDGSVGQEAPVYSPDGRQLWLGQLDGYTRFTVKADGSLADPVKVAIPADGDKHALASGAVFSADGSTLYAAVNGQNRVVAINTATGALGQSWTVGNAPRGIVQVGHKLYVSNEGGRPATPDDDTLNSYGTQVPADPDTGAATSGTVSVIDLSAPSAAVGSIDVGLHPTAVYAKNGTVFVADTSSDQVSVIDTGRDKVVQRISTKPWPEASVGYEPTAVTLTDDGRLLVTLGRANAVAVYRFTSAQEPVSYVGLLPTDYFPAEVTTVGPKVVVSNTRGIDARRPNSTGAHNTHDTTSSLTQFTLPGDKEIRSQTEKVFQQNGWTKNAVRTADRRGAKPVAVPARIGDPSTIKHVFLIVKENRTYDQVFGDIGKGNGDPKLAQFGANVTPNQQALAKQFGLYDNTYDIGTNSAEGHNWLMQADNPEYTESSAGEYERSYDTEDDALGHQRSGFLWTGAQAAGQDVRDFGEFHQFLTKPDGANWQNLYCDAKNMDATGDGTAYPLNSSSPIPSLNDVSVPGFPKFDLDVPDQYRYQIWKQDFEQNGPAALNMLWLSSDHTGGPASPAAQVADNDLAVGRIVQEISHSGYWKDSAIFVVEDDSQAGLDHVDGHRAPIQIISPWAQHGAVDSRYYSQITMVRTIEQILGIHPMNQKDSAATPMATAFTDKPDYTPFTAVPNRTSLTDGLKTPPSCGVDVPGGAQDRSAVAAPVTAAPPAAEQGVAAQWDTWKSKQHLTGPNAAPDRANPAQMNHLTWYQTHNWTTPYPGEDEIHTPDDVPGAYIPSAENDG</sequence>
<dbReference type="GO" id="GO:0016788">
    <property type="term" value="F:hydrolase activity, acting on ester bonds"/>
    <property type="evidence" value="ECO:0007669"/>
    <property type="project" value="InterPro"/>
</dbReference>
<dbReference type="Pfam" id="PF04185">
    <property type="entry name" value="Phosphoesterase"/>
    <property type="match status" value="1"/>
</dbReference>
<comment type="caution">
    <text evidence="5">The sequence shown here is derived from an EMBL/GenBank/DDBJ whole genome shotgun (WGS) entry which is preliminary data.</text>
</comment>
<evidence type="ECO:0000313" key="6">
    <source>
        <dbReference type="Proteomes" id="UP000037395"/>
    </source>
</evidence>
<dbReference type="Proteomes" id="UP000037395">
    <property type="component" value="Unassembled WGS sequence"/>
</dbReference>
<protein>
    <submittedName>
        <fullName evidence="5">Phosphoesterase</fullName>
    </submittedName>
</protein>
<keyword evidence="1" id="KW-0378">Hydrolase</keyword>
<keyword evidence="2" id="KW-0843">Virulence</keyword>
<feature type="region of interest" description="Disordered" evidence="3">
    <location>
        <begin position="1"/>
        <end position="22"/>
    </location>
</feature>
<evidence type="ECO:0000256" key="4">
    <source>
        <dbReference type="SAM" id="SignalP"/>
    </source>
</evidence>
<name>A0A1E7NGB6_KITAU</name>
<dbReference type="PANTHER" id="PTHR47197:SF3">
    <property type="entry name" value="DIHYDRO-HEME D1 DEHYDROGENASE"/>
    <property type="match status" value="1"/>
</dbReference>
<dbReference type="OrthoDB" id="145213at2"/>
<organism evidence="5 6">
    <name type="scientific">Kitasatospora aureofaciens</name>
    <name type="common">Streptomyces aureofaciens</name>
    <dbReference type="NCBI Taxonomy" id="1894"/>
    <lineage>
        <taxon>Bacteria</taxon>
        <taxon>Bacillati</taxon>
        <taxon>Actinomycetota</taxon>
        <taxon>Actinomycetes</taxon>
        <taxon>Kitasatosporales</taxon>
        <taxon>Streptomycetaceae</taxon>
        <taxon>Kitasatospora</taxon>
    </lineage>
</organism>
<proteinExistence type="predicted"/>
<dbReference type="Gene3D" id="3.40.720.10">
    <property type="entry name" value="Alkaline Phosphatase, subunit A"/>
    <property type="match status" value="2"/>
</dbReference>
<feature type="chain" id="PRO_5009199119" evidence="4">
    <location>
        <begin position="45"/>
        <end position="917"/>
    </location>
</feature>
<dbReference type="EMBL" id="JPRF03000001">
    <property type="protein sequence ID" value="OEV39688.1"/>
    <property type="molecule type" value="Genomic_DNA"/>
</dbReference>
<dbReference type="Gene3D" id="2.130.10.10">
    <property type="entry name" value="YVTN repeat-like/Quinoprotein amine dehydrogenase"/>
    <property type="match status" value="2"/>
</dbReference>
<keyword evidence="6" id="KW-1185">Reference proteome</keyword>